<keyword evidence="2" id="KW-1185">Reference proteome</keyword>
<gene>
    <name evidence="1" type="ORF">H206_05329</name>
</gene>
<dbReference type="EMBL" id="MTKO01000007">
    <property type="protein sequence ID" value="RWX48099.1"/>
    <property type="molecule type" value="Genomic_DNA"/>
</dbReference>
<accession>A0A444J4V9</accession>
<evidence type="ECO:0000313" key="1">
    <source>
        <dbReference type="EMBL" id="RWX48099.1"/>
    </source>
</evidence>
<reference evidence="1 2" key="1">
    <citation type="submission" date="2017-01" db="EMBL/GenBank/DDBJ databases">
        <title>The cable genome- insights into the physiology and evolution of filamentous bacteria capable of sulfide oxidation via long distance electron transfer.</title>
        <authorList>
            <person name="Schreiber L."/>
            <person name="Bjerg J.T."/>
            <person name="Boggild A."/>
            <person name="Van De Vossenberg J."/>
            <person name="Meysman F."/>
            <person name="Nielsen L.P."/>
            <person name="Schramm A."/>
            <person name="Kjeldsen K.U."/>
        </authorList>
    </citation>
    <scope>NUCLEOTIDE SEQUENCE [LARGE SCALE GENOMIC DNA]</scope>
    <source>
        <strain evidence="1">MCF</strain>
    </source>
</reference>
<protein>
    <submittedName>
        <fullName evidence="1">Uncharacterized protein</fullName>
    </submittedName>
</protein>
<comment type="caution">
    <text evidence="1">The sequence shown here is derived from an EMBL/GenBank/DDBJ whole genome shotgun (WGS) entry which is preliminary data.</text>
</comment>
<organism evidence="1 2">
    <name type="scientific">Candidatus Electrothrix aarhusensis</name>
    <dbReference type="NCBI Taxonomy" id="1859131"/>
    <lineage>
        <taxon>Bacteria</taxon>
        <taxon>Pseudomonadati</taxon>
        <taxon>Thermodesulfobacteriota</taxon>
        <taxon>Desulfobulbia</taxon>
        <taxon>Desulfobulbales</taxon>
        <taxon>Desulfobulbaceae</taxon>
        <taxon>Candidatus Electrothrix</taxon>
    </lineage>
</organism>
<name>A0A444J4V9_9BACT</name>
<dbReference type="AlphaFoldDB" id="A0A444J4V9"/>
<evidence type="ECO:0000313" key="2">
    <source>
        <dbReference type="Proteomes" id="UP000287853"/>
    </source>
</evidence>
<proteinExistence type="predicted"/>
<dbReference type="Proteomes" id="UP000287853">
    <property type="component" value="Unassembled WGS sequence"/>
</dbReference>
<sequence length="129" mass="14665">MRRFVFFGYYFLLLRACFSGELPDRRPFDHSFVLPLAPQVPAWLLLFLRPLLFPDWQELELAFFPVCAVCAKAFSFLPEPRWTLLVPVTLSAAWPAEPGRSSPVLFPVFPLQGALPGESVALPWLVALF</sequence>